<name>A0AAX6FN98_IRIPA</name>
<sequence length="51" mass="5922">MFSNMFFLLLFQSFKKKELLFVCLSSFLLFNLGVSLVGFINLLKFLAMSFS</sequence>
<protein>
    <recommendedName>
        <fullName evidence="3">NADH dehydrogenase subunit 4L</fullName>
    </recommendedName>
</protein>
<organism evidence="1 2">
    <name type="scientific">Iris pallida</name>
    <name type="common">Sweet iris</name>
    <dbReference type="NCBI Taxonomy" id="29817"/>
    <lineage>
        <taxon>Eukaryota</taxon>
        <taxon>Viridiplantae</taxon>
        <taxon>Streptophyta</taxon>
        <taxon>Embryophyta</taxon>
        <taxon>Tracheophyta</taxon>
        <taxon>Spermatophyta</taxon>
        <taxon>Magnoliopsida</taxon>
        <taxon>Liliopsida</taxon>
        <taxon>Asparagales</taxon>
        <taxon>Iridaceae</taxon>
        <taxon>Iridoideae</taxon>
        <taxon>Irideae</taxon>
        <taxon>Iris</taxon>
    </lineage>
</organism>
<reference evidence="1" key="1">
    <citation type="journal article" date="2023" name="GigaByte">
        <title>Genome assembly of the bearded iris, Iris pallida Lam.</title>
        <authorList>
            <person name="Bruccoleri R.E."/>
            <person name="Oakeley E.J."/>
            <person name="Faust A.M.E."/>
            <person name="Altorfer M."/>
            <person name="Dessus-Babus S."/>
            <person name="Burckhardt D."/>
            <person name="Oertli M."/>
            <person name="Naumann U."/>
            <person name="Petersen F."/>
            <person name="Wong J."/>
        </authorList>
    </citation>
    <scope>NUCLEOTIDE SEQUENCE</scope>
    <source>
        <strain evidence="1">GSM-AAB239-AS_SAM_17_03QT</strain>
    </source>
</reference>
<gene>
    <name evidence="1" type="ORF">M6B38_409660</name>
</gene>
<comment type="caution">
    <text evidence="1">The sequence shown here is derived from an EMBL/GenBank/DDBJ whole genome shotgun (WGS) entry which is preliminary data.</text>
</comment>
<evidence type="ECO:0008006" key="3">
    <source>
        <dbReference type="Google" id="ProtNLM"/>
    </source>
</evidence>
<reference evidence="1" key="2">
    <citation type="submission" date="2023-04" db="EMBL/GenBank/DDBJ databases">
        <authorList>
            <person name="Bruccoleri R.E."/>
            <person name="Oakeley E.J."/>
            <person name="Faust A.-M."/>
            <person name="Dessus-Babus S."/>
            <person name="Altorfer M."/>
            <person name="Burckhardt D."/>
            <person name="Oertli M."/>
            <person name="Naumann U."/>
            <person name="Petersen F."/>
            <person name="Wong J."/>
        </authorList>
    </citation>
    <scope>NUCLEOTIDE SEQUENCE</scope>
    <source>
        <strain evidence="1">GSM-AAB239-AS_SAM_17_03QT</strain>
        <tissue evidence="1">Leaf</tissue>
    </source>
</reference>
<proteinExistence type="predicted"/>
<dbReference type="EMBL" id="JANAVB010027598">
    <property type="protein sequence ID" value="KAJ6817886.1"/>
    <property type="molecule type" value="Genomic_DNA"/>
</dbReference>
<evidence type="ECO:0000313" key="2">
    <source>
        <dbReference type="Proteomes" id="UP001140949"/>
    </source>
</evidence>
<accession>A0AAX6FN98</accession>
<dbReference type="AlphaFoldDB" id="A0AAX6FN98"/>
<dbReference type="Proteomes" id="UP001140949">
    <property type="component" value="Unassembled WGS sequence"/>
</dbReference>
<keyword evidence="2" id="KW-1185">Reference proteome</keyword>
<evidence type="ECO:0000313" key="1">
    <source>
        <dbReference type="EMBL" id="KAJ6817886.1"/>
    </source>
</evidence>